<evidence type="ECO:0000256" key="2">
    <source>
        <dbReference type="ARBA" id="ARBA00022707"/>
    </source>
</evidence>
<gene>
    <name evidence="6" type="ORF">mRhiFer1_008371</name>
</gene>
<evidence type="ECO:0000256" key="1">
    <source>
        <dbReference type="ARBA" id="ARBA00004370"/>
    </source>
</evidence>
<evidence type="ECO:0000259" key="5">
    <source>
        <dbReference type="Pfam" id="PF02337"/>
    </source>
</evidence>
<sequence length="281" mass="31552">MGNVNSRYRPYICLLKHLLEVGEARVSDQKLEELLQIIETHCPWFPNLGTLDLKTWEKVGTELHKLYNIGVSLPVTIWDTWRLIRSVLKSLQTDEKDTGKKEVQKSEEKEEGFLKALTVYTPLEPSVPFPDMPLLAFTACECDSPVQQEKKKANPFLSATRAPPPLSGGSPTVLSAVEKGIRQARLEGDIKAFAFPVVIRERVTPDANPDHPNIVQEFSHVPFSFKLLKKLKQAVTQYGPTSSYTMGLIRSAADGNRLIPTDWNTLAKTCLSSSQFLQFKT</sequence>
<dbReference type="EMBL" id="JACAGC010000013">
    <property type="protein sequence ID" value="KAF6323393.1"/>
    <property type="molecule type" value="Genomic_DNA"/>
</dbReference>
<dbReference type="SUPFAM" id="SSF47836">
    <property type="entry name" value="Retroviral matrix proteins"/>
    <property type="match status" value="1"/>
</dbReference>
<evidence type="ECO:0000313" key="7">
    <source>
        <dbReference type="Proteomes" id="UP000585614"/>
    </source>
</evidence>
<dbReference type="InterPro" id="IPR050195">
    <property type="entry name" value="Primate_lentivir_Gag_pol-like"/>
</dbReference>
<keyword evidence="2" id="KW-0449">Lipoprotein</keyword>
<proteinExistence type="predicted"/>
<dbReference type="Pfam" id="PF02337">
    <property type="entry name" value="Gag_p10"/>
    <property type="match status" value="1"/>
</dbReference>
<accession>A0A7J7VE08</accession>
<dbReference type="Gene3D" id="1.10.375.10">
    <property type="entry name" value="Human Immunodeficiency Virus Type 1 Capsid Protein"/>
    <property type="match status" value="1"/>
</dbReference>
<evidence type="ECO:0000256" key="4">
    <source>
        <dbReference type="ARBA" id="ARBA00023136"/>
    </source>
</evidence>
<name>A0A7J7VE08_RHIFE</name>
<dbReference type="Proteomes" id="UP000585614">
    <property type="component" value="Unassembled WGS sequence"/>
</dbReference>
<feature type="domain" description="Beta-retroviral matrix protein" evidence="5">
    <location>
        <begin position="11"/>
        <end position="88"/>
    </location>
</feature>
<dbReference type="AlphaFoldDB" id="A0A7J7VE08"/>
<dbReference type="InterPro" id="IPR010999">
    <property type="entry name" value="Retrovr_matrix"/>
</dbReference>
<dbReference type="PANTHER" id="PTHR40389">
    <property type="entry name" value="ENDOGENOUS RETROVIRUS GROUP K MEMBER 24 GAG POLYPROTEIN-RELATED"/>
    <property type="match status" value="1"/>
</dbReference>
<dbReference type="SUPFAM" id="SSF47943">
    <property type="entry name" value="Retrovirus capsid protein, N-terminal core domain"/>
    <property type="match status" value="1"/>
</dbReference>
<keyword evidence="4" id="KW-0472">Membrane</keyword>
<evidence type="ECO:0000256" key="3">
    <source>
        <dbReference type="ARBA" id="ARBA00022737"/>
    </source>
</evidence>
<evidence type="ECO:0000313" key="6">
    <source>
        <dbReference type="EMBL" id="KAF6323393.1"/>
    </source>
</evidence>
<comment type="caution">
    <text evidence="6">The sequence shown here is derived from an EMBL/GenBank/DDBJ whole genome shotgun (WGS) entry which is preliminary data.</text>
</comment>
<keyword evidence="2" id="KW-0519">Myristate</keyword>
<dbReference type="GO" id="GO:0016020">
    <property type="term" value="C:membrane"/>
    <property type="evidence" value="ECO:0007669"/>
    <property type="project" value="UniProtKB-SubCell"/>
</dbReference>
<reference evidence="6 7" key="1">
    <citation type="journal article" date="2020" name="Nature">
        <title>Six reference-quality genomes reveal evolution of bat adaptations.</title>
        <authorList>
            <person name="Jebb D."/>
            <person name="Huang Z."/>
            <person name="Pippel M."/>
            <person name="Hughes G.M."/>
            <person name="Lavrichenko K."/>
            <person name="Devanna P."/>
            <person name="Winkler S."/>
            <person name="Jermiin L.S."/>
            <person name="Skirmuntt E.C."/>
            <person name="Katzourakis A."/>
            <person name="Burkitt-Gray L."/>
            <person name="Ray D.A."/>
            <person name="Sullivan K.A.M."/>
            <person name="Roscito J.G."/>
            <person name="Kirilenko B.M."/>
            <person name="Davalos L.M."/>
            <person name="Corthals A.P."/>
            <person name="Power M.L."/>
            <person name="Jones G."/>
            <person name="Ransome R.D."/>
            <person name="Dechmann D.K.N."/>
            <person name="Locatelli A.G."/>
            <person name="Puechmaille S.J."/>
            <person name="Fedrigo O."/>
            <person name="Jarvis E.D."/>
            <person name="Hiller M."/>
            <person name="Vernes S.C."/>
            <person name="Myers E.W."/>
            <person name="Teeling E.C."/>
        </authorList>
    </citation>
    <scope>NUCLEOTIDE SEQUENCE [LARGE SCALE GENOMIC DNA]</scope>
    <source>
        <strain evidence="6">MRhiFer1</strain>
        <tissue evidence="6">Lung</tissue>
    </source>
</reference>
<dbReference type="InterPro" id="IPR038124">
    <property type="entry name" value="B_retro_matrix_sf"/>
</dbReference>
<dbReference type="InterPro" id="IPR003322">
    <property type="entry name" value="B_retro_matrix"/>
</dbReference>
<dbReference type="Gene3D" id="1.10.150.490">
    <property type="entry name" value="Retroviral GAG p10 protein"/>
    <property type="match status" value="1"/>
</dbReference>
<comment type="subcellular location">
    <subcellularLocation>
        <location evidence="1">Membrane</location>
    </subcellularLocation>
</comment>
<protein>
    <recommendedName>
        <fullName evidence="5">Beta-retroviral matrix protein domain-containing protein</fullName>
    </recommendedName>
</protein>
<dbReference type="InterPro" id="IPR008919">
    <property type="entry name" value="Retrov_capsid_N"/>
</dbReference>
<dbReference type="GO" id="GO:0016032">
    <property type="term" value="P:viral process"/>
    <property type="evidence" value="ECO:0007669"/>
    <property type="project" value="InterPro"/>
</dbReference>
<dbReference type="Pfam" id="PF00607">
    <property type="entry name" value="Gag_p24"/>
    <property type="match status" value="1"/>
</dbReference>
<keyword evidence="3" id="KW-0677">Repeat</keyword>
<organism evidence="6 7">
    <name type="scientific">Rhinolophus ferrumequinum</name>
    <name type="common">Greater horseshoe bat</name>
    <dbReference type="NCBI Taxonomy" id="59479"/>
    <lineage>
        <taxon>Eukaryota</taxon>
        <taxon>Metazoa</taxon>
        <taxon>Chordata</taxon>
        <taxon>Craniata</taxon>
        <taxon>Vertebrata</taxon>
        <taxon>Euteleostomi</taxon>
        <taxon>Mammalia</taxon>
        <taxon>Eutheria</taxon>
        <taxon>Laurasiatheria</taxon>
        <taxon>Chiroptera</taxon>
        <taxon>Yinpterochiroptera</taxon>
        <taxon>Rhinolophoidea</taxon>
        <taxon>Rhinolophidae</taxon>
        <taxon>Rhinolophinae</taxon>
        <taxon>Rhinolophus</taxon>
    </lineage>
</organism>
<dbReference type="GO" id="GO:0005198">
    <property type="term" value="F:structural molecule activity"/>
    <property type="evidence" value="ECO:0007669"/>
    <property type="project" value="InterPro"/>
</dbReference>
<dbReference type="PANTHER" id="PTHR40389:SF2">
    <property type="entry name" value="ENDOGENOUS RETROVIRUS GROUP K MEMBER 24 GAG POLYPROTEIN-RELATED"/>
    <property type="match status" value="1"/>
</dbReference>